<evidence type="ECO:0000313" key="3">
    <source>
        <dbReference type="Proteomes" id="UP000309016"/>
    </source>
</evidence>
<dbReference type="Gene3D" id="3.90.1150.200">
    <property type="match status" value="1"/>
</dbReference>
<evidence type="ECO:0000313" key="2">
    <source>
        <dbReference type="EMBL" id="QCY68161.1"/>
    </source>
</evidence>
<sequence length="110" mass="13118">MSSQVTDYINEASEEQQRIMQRVRELIKETVPGSTEEFKWSRPVFRKEKDFAYLKRAKKYVTLGFFNFEKLKDEDNRLEGTGKDMRHVKLTTLNDLDIDLFKEWFQAAST</sequence>
<proteinExistence type="predicted"/>
<accession>A0A5B7X0M9</accession>
<dbReference type="KEGG" id="afla:FHG64_01415"/>
<dbReference type="Pfam" id="PF08818">
    <property type="entry name" value="DUF1801"/>
    <property type="match status" value="1"/>
</dbReference>
<organism evidence="2 3">
    <name type="scientific">Antarcticibacterium flavum</name>
    <dbReference type="NCBI Taxonomy" id="2058175"/>
    <lineage>
        <taxon>Bacteria</taxon>
        <taxon>Pseudomonadati</taxon>
        <taxon>Bacteroidota</taxon>
        <taxon>Flavobacteriia</taxon>
        <taxon>Flavobacteriales</taxon>
        <taxon>Flavobacteriaceae</taxon>
        <taxon>Antarcticibacterium</taxon>
    </lineage>
</organism>
<keyword evidence="3" id="KW-1185">Reference proteome</keyword>
<dbReference type="AlphaFoldDB" id="A0A5B7X0M9"/>
<dbReference type="InterPro" id="IPR014922">
    <property type="entry name" value="YdhG-like"/>
</dbReference>
<feature type="domain" description="YdhG-like" evidence="1">
    <location>
        <begin position="16"/>
        <end position="108"/>
    </location>
</feature>
<dbReference type="EMBL" id="CP040812">
    <property type="protein sequence ID" value="QCY68161.1"/>
    <property type="molecule type" value="Genomic_DNA"/>
</dbReference>
<protein>
    <submittedName>
        <fullName evidence="2">DUF1801 domain-containing protein</fullName>
    </submittedName>
</protein>
<reference evidence="2 3" key="1">
    <citation type="submission" date="2019-06" db="EMBL/GenBank/DDBJ databases">
        <title>Complete genome sequence of Antarcticibacterium flavum KCTC 52984T from an Antarctic marine sediment.</title>
        <authorList>
            <person name="Lee Y.M."/>
            <person name="Shin S.C."/>
        </authorList>
    </citation>
    <scope>NUCLEOTIDE SEQUENCE [LARGE SCALE GENOMIC DNA]</scope>
    <source>
        <strain evidence="2 3">KCTC 52984</strain>
    </source>
</reference>
<dbReference type="Proteomes" id="UP000309016">
    <property type="component" value="Chromosome"/>
</dbReference>
<dbReference type="OrthoDB" id="670608at2"/>
<gene>
    <name evidence="2" type="ORF">FHG64_01415</name>
</gene>
<name>A0A5B7X0M9_9FLAO</name>
<dbReference type="RefSeq" id="WP_139064737.1">
    <property type="nucleotide sequence ID" value="NZ_CP040812.1"/>
</dbReference>
<evidence type="ECO:0000259" key="1">
    <source>
        <dbReference type="Pfam" id="PF08818"/>
    </source>
</evidence>
<dbReference type="SUPFAM" id="SSF159888">
    <property type="entry name" value="YdhG-like"/>
    <property type="match status" value="1"/>
</dbReference>